<keyword evidence="5 13" id="KW-0349">Heme</keyword>
<dbReference type="AlphaFoldDB" id="A0AAE1LAH5"/>
<dbReference type="Pfam" id="PF00067">
    <property type="entry name" value="p450"/>
    <property type="match status" value="1"/>
</dbReference>
<sequence length="535" mass="59997">MFAVILAAVAAVLAAAAYLFLQRRYSTWKRKGVPGPPASFLSLSVPKVWLGQESMGDVTDRIYQEYRDCPVAGTYMFGNPLLHLHDPEIIKQVLIKEFQDFSGRGVSTIGKDADPLASHLFFLGGTAWKNLRVKLAPTFTSGKIKYMFETIRQSSYQLSDYLDERIAAGGGAHCEDARPLMMRLFVDTISSVAFGIESNVVKNPQSEFYTAAKKAVEPSVSNALRSLLAMFGREIQQVFQVRSTNRETTKFFTEVVRESIEYRENKKIDRPDMLNLLIQLKNRGFVDADKADKDSTATRQEPAGNSIKLTTNDIAAQVFVFFIAGFESSSGSTSFTLYELAKQPKLLERVHQEVDQVLADHDGKITYEAIMSMPYLEMCINETLRMYAPLPFISREAMVTRKVPLTELTVEKGTRLLIPVRALHYDPVYWPDPYKYDPERHTPDKKATRPTAAYLPFGDGPRICIAGRLGMVQVKTALVRLLSKYTVSVGDNEPDKVPINPRSFATTPDIPLNVTFRPRRPADGIQKRHQSVASG</sequence>
<evidence type="ECO:0000256" key="3">
    <source>
        <dbReference type="ARBA" id="ARBA00004406"/>
    </source>
</evidence>
<keyword evidence="17" id="KW-1185">Reference proteome</keyword>
<dbReference type="GO" id="GO:0005789">
    <property type="term" value="C:endoplasmic reticulum membrane"/>
    <property type="evidence" value="ECO:0007669"/>
    <property type="project" value="UniProtKB-SubCell"/>
</dbReference>
<gene>
    <name evidence="16" type="ORF">KUF71_021275</name>
</gene>
<dbReference type="SUPFAM" id="SSF48264">
    <property type="entry name" value="Cytochrome P450"/>
    <property type="match status" value="1"/>
</dbReference>
<dbReference type="Proteomes" id="UP001219518">
    <property type="component" value="Unassembled WGS sequence"/>
</dbReference>
<dbReference type="InterPro" id="IPR017972">
    <property type="entry name" value="Cyt_P450_CS"/>
</dbReference>
<dbReference type="InterPro" id="IPR001128">
    <property type="entry name" value="Cyt_P450"/>
</dbReference>
<evidence type="ECO:0000256" key="6">
    <source>
        <dbReference type="ARBA" id="ARBA00022723"/>
    </source>
</evidence>
<dbReference type="Gene3D" id="1.10.630.10">
    <property type="entry name" value="Cytochrome P450"/>
    <property type="match status" value="1"/>
</dbReference>
<name>A0AAE1LAH5_9NEOP</name>
<reference evidence="16" key="2">
    <citation type="journal article" date="2023" name="BMC Genomics">
        <title>Pest status, molecular evolution, and epigenetic factors derived from the genome assembly of Frankliniella fusca, a thysanopteran phytovirus vector.</title>
        <authorList>
            <person name="Catto M.A."/>
            <person name="Labadie P.E."/>
            <person name="Jacobson A.L."/>
            <person name="Kennedy G.G."/>
            <person name="Srinivasan R."/>
            <person name="Hunt B.G."/>
        </authorList>
    </citation>
    <scope>NUCLEOTIDE SEQUENCE</scope>
    <source>
        <strain evidence="16">PL_HMW_Pooled</strain>
    </source>
</reference>
<evidence type="ECO:0000256" key="10">
    <source>
        <dbReference type="ARBA" id="ARBA00023004"/>
    </source>
</evidence>
<evidence type="ECO:0000256" key="12">
    <source>
        <dbReference type="ARBA" id="ARBA00023136"/>
    </source>
</evidence>
<dbReference type="GO" id="GO:0020037">
    <property type="term" value="F:heme binding"/>
    <property type="evidence" value="ECO:0007669"/>
    <property type="project" value="InterPro"/>
</dbReference>
<dbReference type="SMR" id="A0AAE1LAH5"/>
<keyword evidence="6 13" id="KW-0479">Metal-binding</keyword>
<evidence type="ECO:0000256" key="11">
    <source>
        <dbReference type="ARBA" id="ARBA00023033"/>
    </source>
</evidence>
<evidence type="ECO:0000313" key="17">
    <source>
        <dbReference type="Proteomes" id="UP001219518"/>
    </source>
</evidence>
<dbReference type="GO" id="GO:0004497">
    <property type="term" value="F:monooxygenase activity"/>
    <property type="evidence" value="ECO:0007669"/>
    <property type="project" value="UniProtKB-KW"/>
</dbReference>
<dbReference type="PANTHER" id="PTHR24292:SF100">
    <property type="entry name" value="CYTOCHROME P450 6A16, ISOFORM B-RELATED"/>
    <property type="match status" value="1"/>
</dbReference>
<dbReference type="GO" id="GO:0016705">
    <property type="term" value="F:oxidoreductase activity, acting on paired donors, with incorporation or reduction of molecular oxygen"/>
    <property type="evidence" value="ECO:0007669"/>
    <property type="project" value="InterPro"/>
</dbReference>
<evidence type="ECO:0000256" key="14">
    <source>
        <dbReference type="RuleBase" id="RU000461"/>
    </source>
</evidence>
<proteinExistence type="inferred from homology"/>
<dbReference type="FunFam" id="1.10.630.10:FF:000042">
    <property type="entry name" value="Cytochrome P450"/>
    <property type="match status" value="1"/>
</dbReference>
<keyword evidence="11 14" id="KW-0503">Monooxygenase</keyword>
<dbReference type="PROSITE" id="PS00086">
    <property type="entry name" value="CYTOCHROME_P450"/>
    <property type="match status" value="1"/>
</dbReference>
<evidence type="ECO:0000256" key="7">
    <source>
        <dbReference type="ARBA" id="ARBA00022824"/>
    </source>
</evidence>
<evidence type="ECO:0000256" key="9">
    <source>
        <dbReference type="ARBA" id="ARBA00023002"/>
    </source>
</evidence>
<keyword evidence="7" id="KW-0256">Endoplasmic reticulum</keyword>
<dbReference type="GO" id="GO:0005506">
    <property type="term" value="F:iron ion binding"/>
    <property type="evidence" value="ECO:0007669"/>
    <property type="project" value="InterPro"/>
</dbReference>
<keyword evidence="8" id="KW-0492">Microsome</keyword>
<evidence type="ECO:0000256" key="5">
    <source>
        <dbReference type="ARBA" id="ARBA00022617"/>
    </source>
</evidence>
<dbReference type="PRINTS" id="PR00463">
    <property type="entry name" value="EP450I"/>
</dbReference>
<evidence type="ECO:0000256" key="4">
    <source>
        <dbReference type="ARBA" id="ARBA00010617"/>
    </source>
</evidence>
<evidence type="ECO:0000313" key="16">
    <source>
        <dbReference type="EMBL" id="KAK3911614.1"/>
    </source>
</evidence>
<keyword evidence="12" id="KW-0472">Membrane</keyword>
<evidence type="ECO:0000256" key="1">
    <source>
        <dbReference type="ARBA" id="ARBA00001971"/>
    </source>
</evidence>
<protein>
    <submittedName>
        <fullName evidence="16">Cytochrome P450 6k1</fullName>
    </submittedName>
</protein>
<keyword evidence="10 13" id="KW-0408">Iron</keyword>
<dbReference type="InterPro" id="IPR036396">
    <property type="entry name" value="Cyt_P450_sf"/>
</dbReference>
<comment type="cofactor">
    <cofactor evidence="1 13">
        <name>heme</name>
        <dbReference type="ChEBI" id="CHEBI:30413"/>
    </cofactor>
</comment>
<dbReference type="EMBL" id="JAHWGI010000282">
    <property type="protein sequence ID" value="KAK3911614.1"/>
    <property type="molecule type" value="Genomic_DNA"/>
</dbReference>
<dbReference type="InterPro" id="IPR002401">
    <property type="entry name" value="Cyt_P450_E_grp-I"/>
</dbReference>
<organism evidence="16 17">
    <name type="scientific">Frankliniella fusca</name>
    <dbReference type="NCBI Taxonomy" id="407009"/>
    <lineage>
        <taxon>Eukaryota</taxon>
        <taxon>Metazoa</taxon>
        <taxon>Ecdysozoa</taxon>
        <taxon>Arthropoda</taxon>
        <taxon>Hexapoda</taxon>
        <taxon>Insecta</taxon>
        <taxon>Pterygota</taxon>
        <taxon>Neoptera</taxon>
        <taxon>Paraneoptera</taxon>
        <taxon>Thysanoptera</taxon>
        <taxon>Terebrantia</taxon>
        <taxon>Thripoidea</taxon>
        <taxon>Thripidae</taxon>
        <taxon>Frankliniella</taxon>
    </lineage>
</organism>
<evidence type="ECO:0000256" key="2">
    <source>
        <dbReference type="ARBA" id="ARBA00004174"/>
    </source>
</evidence>
<comment type="similarity">
    <text evidence="4 14">Belongs to the cytochrome P450 family.</text>
</comment>
<dbReference type="CDD" id="cd11056">
    <property type="entry name" value="CYP6-like"/>
    <property type="match status" value="1"/>
</dbReference>
<comment type="subcellular location">
    <subcellularLocation>
        <location evidence="3">Endoplasmic reticulum membrane</location>
        <topology evidence="3">Peripheral membrane protein</topology>
    </subcellularLocation>
    <subcellularLocation>
        <location evidence="2">Microsome membrane</location>
        <topology evidence="2">Peripheral membrane protein</topology>
    </subcellularLocation>
</comment>
<feature type="region of interest" description="Disordered" evidence="15">
    <location>
        <begin position="510"/>
        <end position="535"/>
    </location>
</feature>
<reference evidence="16" key="1">
    <citation type="submission" date="2021-07" db="EMBL/GenBank/DDBJ databases">
        <authorList>
            <person name="Catto M.A."/>
            <person name="Jacobson A."/>
            <person name="Kennedy G."/>
            <person name="Labadie P."/>
            <person name="Hunt B.G."/>
            <person name="Srinivasan R."/>
        </authorList>
    </citation>
    <scope>NUCLEOTIDE SEQUENCE</scope>
    <source>
        <strain evidence="16">PL_HMW_Pooled</strain>
        <tissue evidence="16">Head</tissue>
    </source>
</reference>
<accession>A0AAE1LAH5</accession>
<evidence type="ECO:0000256" key="8">
    <source>
        <dbReference type="ARBA" id="ARBA00022848"/>
    </source>
</evidence>
<feature type="binding site" description="axial binding residue" evidence="13">
    <location>
        <position position="464"/>
    </location>
    <ligand>
        <name>heme</name>
        <dbReference type="ChEBI" id="CHEBI:30413"/>
    </ligand>
    <ligandPart>
        <name>Fe</name>
        <dbReference type="ChEBI" id="CHEBI:18248"/>
    </ligandPart>
</feature>
<keyword evidence="9 14" id="KW-0560">Oxidoreductase</keyword>
<evidence type="ECO:0000256" key="15">
    <source>
        <dbReference type="SAM" id="MobiDB-lite"/>
    </source>
</evidence>
<dbReference type="PRINTS" id="PR00385">
    <property type="entry name" value="P450"/>
</dbReference>
<comment type="caution">
    <text evidence="16">The sequence shown here is derived from an EMBL/GenBank/DDBJ whole genome shotgun (WGS) entry which is preliminary data.</text>
</comment>
<evidence type="ECO:0000256" key="13">
    <source>
        <dbReference type="PIRSR" id="PIRSR602401-1"/>
    </source>
</evidence>
<dbReference type="PANTHER" id="PTHR24292">
    <property type="entry name" value="CYTOCHROME P450"/>
    <property type="match status" value="1"/>
</dbReference>
<dbReference type="InterPro" id="IPR050476">
    <property type="entry name" value="Insect_CytP450_Detox"/>
</dbReference>